<dbReference type="CDD" id="cd00657">
    <property type="entry name" value="Ferritin_like"/>
    <property type="match status" value="1"/>
</dbReference>
<dbReference type="GO" id="GO:0016491">
    <property type="term" value="F:oxidoreductase activity"/>
    <property type="evidence" value="ECO:0007669"/>
    <property type="project" value="InterPro"/>
</dbReference>
<dbReference type="InterPro" id="IPR009078">
    <property type="entry name" value="Ferritin-like_SF"/>
</dbReference>
<proteinExistence type="predicted"/>
<reference evidence="2" key="2">
    <citation type="journal article" date="2023" name="Biology">
        <title>Prokaryotic Life Associated with Coal-Fire Gas Vents Revealed by Metagenomics.</title>
        <authorList>
            <person name="Kadnikov V.V."/>
            <person name="Mardanov A.V."/>
            <person name="Beletsky A.V."/>
            <person name="Karnachuk O.V."/>
            <person name="Ravin N.V."/>
        </authorList>
    </citation>
    <scope>NUCLEOTIDE SEQUENCE</scope>
    <source>
        <strain evidence="2">Bu02</strain>
    </source>
</reference>
<dbReference type="EMBL" id="CP062796">
    <property type="protein sequence ID" value="QUL98239.1"/>
    <property type="molecule type" value="Genomic_DNA"/>
</dbReference>
<dbReference type="Gene3D" id="1.20.120.660">
    <property type="entry name" value="IL-4 antagonist (De novo design) like domain"/>
    <property type="match status" value="2"/>
</dbReference>
<feature type="domain" description="Rubrerythrin diiron-binding" evidence="1">
    <location>
        <begin position="16"/>
        <end position="67"/>
    </location>
</feature>
<keyword evidence="2" id="KW-0946">Virion</keyword>
<gene>
    <name evidence="2" type="ORF">IMF26_09420</name>
</gene>
<keyword evidence="2" id="KW-0167">Capsid protein</keyword>
<protein>
    <submittedName>
        <fullName evidence="2">Spore coat protein</fullName>
    </submittedName>
</protein>
<dbReference type="InterPro" id="IPR003251">
    <property type="entry name" value="Rr_diiron-bd_dom"/>
</dbReference>
<organism evidence="2">
    <name type="scientific">Candidatus Fermentithermobacillus carboniphilus</name>
    <dbReference type="NCBI Taxonomy" id="3085328"/>
    <lineage>
        <taxon>Bacteria</taxon>
        <taxon>Bacillati</taxon>
        <taxon>Bacillota</taxon>
        <taxon>Candidatus Fermentithermobacillia</taxon>
        <taxon>Candidatus Fermentithermobacillales</taxon>
        <taxon>Candidatus Fermentithermobacillaceae</taxon>
        <taxon>Candidatus Fermentithermobacillus</taxon>
    </lineage>
</organism>
<dbReference type="KEGG" id="fcz:IMF26_09420"/>
<evidence type="ECO:0000259" key="1">
    <source>
        <dbReference type="Pfam" id="PF02915"/>
    </source>
</evidence>
<dbReference type="GO" id="GO:0046872">
    <property type="term" value="F:metal ion binding"/>
    <property type="evidence" value="ECO:0007669"/>
    <property type="project" value="InterPro"/>
</dbReference>
<dbReference type="AlphaFoldDB" id="A0AAT9LB14"/>
<reference evidence="2" key="1">
    <citation type="submission" date="2020-10" db="EMBL/GenBank/DDBJ databases">
        <authorList>
            <person name="Kadnikov V."/>
            <person name="Beletsky A.V."/>
            <person name="Mardanov A.V."/>
            <person name="Karnachuk O.V."/>
            <person name="Ravin N.V."/>
        </authorList>
    </citation>
    <scope>NUCLEOTIDE SEQUENCE</scope>
    <source>
        <strain evidence="2">Bu02</strain>
    </source>
</reference>
<evidence type="ECO:0000313" key="2">
    <source>
        <dbReference type="EMBL" id="QUL98239.1"/>
    </source>
</evidence>
<dbReference type="Pfam" id="PF07875">
    <property type="entry name" value="Coat_F"/>
    <property type="match status" value="1"/>
</dbReference>
<dbReference type="SUPFAM" id="SSF47240">
    <property type="entry name" value="Ferritin-like"/>
    <property type="match status" value="1"/>
</dbReference>
<accession>A0AAT9LB14</accession>
<dbReference type="InterPro" id="IPR012851">
    <property type="entry name" value="Spore_coat_CotF-like"/>
</dbReference>
<sequence>MTHQLTQKERMLLSDQLSHEEICIQKYSGYAEKAKDPAVRNMFNQFAREEQNHYNMLNQFLGGQMSGEQGSQVQQGGQAGKAGSLQGSGFTLNFGESQVQGRYVAGDQAKADQQDSSMLQDMLMTEKYVSGTYDTAIFETVNPTIRQSLQHIQEDEQKHGEAIAKYMKEHGMYQVQQ</sequence>
<dbReference type="Pfam" id="PF02915">
    <property type="entry name" value="Rubrerythrin"/>
    <property type="match status" value="1"/>
</dbReference>
<name>A0AAT9LB14_9FIRM</name>